<keyword evidence="2" id="KW-1185">Reference proteome</keyword>
<organism evidence="2 3">
    <name type="scientific">Thamnophis sirtalis</name>
    <dbReference type="NCBI Taxonomy" id="35019"/>
    <lineage>
        <taxon>Eukaryota</taxon>
        <taxon>Metazoa</taxon>
        <taxon>Chordata</taxon>
        <taxon>Craniata</taxon>
        <taxon>Vertebrata</taxon>
        <taxon>Euteleostomi</taxon>
        <taxon>Lepidosauria</taxon>
        <taxon>Squamata</taxon>
        <taxon>Bifurcata</taxon>
        <taxon>Unidentata</taxon>
        <taxon>Episquamata</taxon>
        <taxon>Toxicofera</taxon>
        <taxon>Serpentes</taxon>
        <taxon>Colubroidea</taxon>
        <taxon>Colubridae</taxon>
        <taxon>Natricinae</taxon>
        <taxon>Thamnophis</taxon>
    </lineage>
</organism>
<sequence length="240" mass="26819">MKPPSRLRSAPARFRLDPAIRVWTDREKRRLLQALRAQAQTAGPLRPGQLKKYLPSRNEDEILAFVDLLKERVAREAVKARYRYRQCKEKHAPVPAPIEVWIRLAKKLTGCLEDAVTAAFSQVLTIASAEPLSLLHSVPPKPVEVNTTQCMAPAVPSKNMKSNKESEEATTSSDVEQFTPAENGEFHVDFEKIYKYLSVISRGSKAPELPPGGKSGFRPRVSCSTRSAFVITRRTEPTGL</sequence>
<dbReference type="InterPro" id="IPR021281">
    <property type="entry name" value="SNAPC2"/>
</dbReference>
<dbReference type="PANTHER" id="PTHR15132:SF1">
    <property type="entry name" value="SNRNA-ACTIVATING PROTEIN COMPLEX SUBUNIT 2"/>
    <property type="match status" value="1"/>
</dbReference>
<proteinExistence type="predicted"/>
<dbReference type="CTD" id="6618"/>
<dbReference type="GO" id="GO:0016604">
    <property type="term" value="C:nuclear body"/>
    <property type="evidence" value="ECO:0007669"/>
    <property type="project" value="TreeGrafter"/>
</dbReference>
<evidence type="ECO:0000256" key="1">
    <source>
        <dbReference type="SAM" id="MobiDB-lite"/>
    </source>
</evidence>
<gene>
    <name evidence="3" type="primary">SNAPC2</name>
</gene>
<reference evidence="3" key="1">
    <citation type="submission" date="2025-08" db="UniProtKB">
        <authorList>
            <consortium name="RefSeq"/>
        </authorList>
    </citation>
    <scope>IDENTIFICATION</scope>
    <source>
        <tissue evidence="3">Skeletal muscle</tissue>
    </source>
</reference>
<accession>A0A6I9XTN7</accession>
<dbReference type="AlphaFoldDB" id="A0A6I9XTN7"/>
<dbReference type="Proteomes" id="UP000504617">
    <property type="component" value="Unplaced"/>
</dbReference>
<dbReference type="PANTHER" id="PTHR15132">
    <property type="entry name" value="SNRNA-ACTIVATING PROTEIN COMPLEX SUBUNIT 2"/>
    <property type="match status" value="1"/>
</dbReference>
<protein>
    <submittedName>
        <fullName evidence="3">snRNA-activating protein complex subunit 2 isoform X2</fullName>
    </submittedName>
</protein>
<dbReference type="Pfam" id="PF11035">
    <property type="entry name" value="SNAPC2"/>
    <property type="match status" value="1"/>
</dbReference>
<name>A0A6I9XTN7_9SAUR</name>
<evidence type="ECO:0000313" key="2">
    <source>
        <dbReference type="Proteomes" id="UP000504617"/>
    </source>
</evidence>
<dbReference type="GO" id="GO:0016251">
    <property type="term" value="F:RNA polymerase II general transcription initiation factor activity"/>
    <property type="evidence" value="ECO:0007669"/>
    <property type="project" value="InterPro"/>
</dbReference>
<dbReference type="GeneID" id="106545161"/>
<dbReference type="OrthoDB" id="5990578at2759"/>
<dbReference type="RefSeq" id="XP_013917101.1">
    <property type="nucleotide sequence ID" value="XM_014061626.1"/>
</dbReference>
<dbReference type="GO" id="GO:0009301">
    <property type="term" value="P:snRNA transcription"/>
    <property type="evidence" value="ECO:0007669"/>
    <property type="project" value="InterPro"/>
</dbReference>
<feature type="region of interest" description="Disordered" evidence="1">
    <location>
        <begin position="154"/>
        <end position="180"/>
    </location>
</feature>
<evidence type="ECO:0000313" key="3">
    <source>
        <dbReference type="RefSeq" id="XP_013917101.1"/>
    </source>
</evidence>